<keyword evidence="4" id="KW-0677">Repeat</keyword>
<dbReference type="GO" id="GO:0045503">
    <property type="term" value="F:dynein light chain binding"/>
    <property type="evidence" value="ECO:0007669"/>
    <property type="project" value="TreeGrafter"/>
</dbReference>
<comment type="subcellular location">
    <subcellularLocation>
        <location evidence="1">Cytoplasm</location>
        <location evidence="1">Cytoskeleton</location>
        <location evidence="1">Flagellum axoneme</location>
    </subcellularLocation>
    <subcellularLocation>
        <location evidence="9">Dynein axonemal particle</location>
    </subcellularLocation>
</comment>
<feature type="compositionally biased region" description="Polar residues" evidence="13">
    <location>
        <begin position="344"/>
        <end position="353"/>
    </location>
</feature>
<evidence type="ECO:0000256" key="2">
    <source>
        <dbReference type="ARBA" id="ARBA00022490"/>
    </source>
</evidence>
<evidence type="ECO:0000256" key="6">
    <source>
        <dbReference type="ARBA" id="ARBA00023069"/>
    </source>
</evidence>
<dbReference type="CTD" id="79819"/>
<keyword evidence="8" id="KW-0966">Cell projection</keyword>
<evidence type="ECO:0000256" key="5">
    <source>
        <dbReference type="ARBA" id="ARBA00022846"/>
    </source>
</evidence>
<keyword evidence="5" id="KW-0282">Flagellum</keyword>
<keyword evidence="14" id="KW-1185">Reference proteome</keyword>
<evidence type="ECO:0000256" key="4">
    <source>
        <dbReference type="ARBA" id="ARBA00022737"/>
    </source>
</evidence>
<evidence type="ECO:0000256" key="9">
    <source>
        <dbReference type="ARBA" id="ARBA00024190"/>
    </source>
</evidence>
<reference evidence="15" key="1">
    <citation type="submission" date="2025-08" db="UniProtKB">
        <authorList>
            <consortium name="RefSeq"/>
        </authorList>
    </citation>
    <scope>IDENTIFICATION</scope>
    <source>
        <tissue evidence="15">Sperm</tissue>
    </source>
</reference>
<dbReference type="SMART" id="SM00320">
    <property type="entry name" value="WD40"/>
    <property type="match status" value="5"/>
</dbReference>
<protein>
    <recommendedName>
        <fullName evidence="10">Dynein axonemal intermediate chain 4</fullName>
    </recommendedName>
    <alternativeName>
        <fullName evidence="11">WD repeat-containing protein 78</fullName>
    </alternativeName>
</protein>
<feature type="compositionally biased region" description="Acidic residues" evidence="13">
    <location>
        <begin position="446"/>
        <end position="455"/>
    </location>
</feature>
<dbReference type="GO" id="GO:0003341">
    <property type="term" value="P:cilium movement"/>
    <property type="evidence" value="ECO:0007669"/>
    <property type="project" value="TreeGrafter"/>
</dbReference>
<keyword evidence="6" id="KW-0969">Cilium</keyword>
<dbReference type="PROSITE" id="PS50294">
    <property type="entry name" value="WD_REPEATS_REGION"/>
    <property type="match status" value="1"/>
</dbReference>
<keyword evidence="3 12" id="KW-0853">WD repeat</keyword>
<feature type="region of interest" description="Disordered" evidence="13">
    <location>
        <begin position="75"/>
        <end position="101"/>
    </location>
</feature>
<dbReference type="GO" id="GO:0045504">
    <property type="term" value="F:dynein heavy chain binding"/>
    <property type="evidence" value="ECO:0007669"/>
    <property type="project" value="TreeGrafter"/>
</dbReference>
<feature type="region of interest" description="Disordered" evidence="13">
    <location>
        <begin position="122"/>
        <end position="151"/>
    </location>
</feature>
<proteinExistence type="predicted"/>
<dbReference type="PANTHER" id="PTHR12442">
    <property type="entry name" value="DYNEIN INTERMEDIATE CHAIN"/>
    <property type="match status" value="1"/>
</dbReference>
<dbReference type="GO" id="GO:0120293">
    <property type="term" value="C:dynein axonemal particle"/>
    <property type="evidence" value="ECO:0007669"/>
    <property type="project" value="UniProtKB-SubCell"/>
</dbReference>
<name>A0AAJ7U6Q2_PETMA</name>
<feature type="region of interest" description="Disordered" evidence="13">
    <location>
        <begin position="332"/>
        <end position="384"/>
    </location>
</feature>
<dbReference type="PROSITE" id="PS50082">
    <property type="entry name" value="WD_REPEATS_2"/>
    <property type="match status" value="1"/>
</dbReference>
<evidence type="ECO:0000313" key="14">
    <source>
        <dbReference type="Proteomes" id="UP001318040"/>
    </source>
</evidence>
<dbReference type="InterPro" id="IPR036322">
    <property type="entry name" value="WD40_repeat_dom_sf"/>
</dbReference>
<feature type="region of interest" description="Disordered" evidence="13">
    <location>
        <begin position="28"/>
        <end position="49"/>
    </location>
</feature>
<keyword evidence="7" id="KW-0206">Cytoskeleton</keyword>
<feature type="repeat" description="WD" evidence="12">
    <location>
        <begin position="732"/>
        <end position="774"/>
    </location>
</feature>
<feature type="region of interest" description="Disordered" evidence="13">
    <location>
        <begin position="442"/>
        <end position="471"/>
    </location>
</feature>
<evidence type="ECO:0000256" key="1">
    <source>
        <dbReference type="ARBA" id="ARBA00004611"/>
    </source>
</evidence>
<dbReference type="SUPFAM" id="SSF50978">
    <property type="entry name" value="WD40 repeat-like"/>
    <property type="match status" value="1"/>
</dbReference>
<dbReference type="KEGG" id="pmrn:116954457"/>
<dbReference type="InterPro" id="IPR001680">
    <property type="entry name" value="WD40_rpt"/>
</dbReference>
<evidence type="ECO:0000256" key="12">
    <source>
        <dbReference type="PROSITE-ProRule" id="PRU00221"/>
    </source>
</evidence>
<dbReference type="FunFam" id="2.130.10.10:FF:001248">
    <property type="entry name" value="WD repeat domain 78"/>
    <property type="match status" value="1"/>
</dbReference>
<dbReference type="GO" id="GO:0005858">
    <property type="term" value="C:axonemal dynein complex"/>
    <property type="evidence" value="ECO:0007669"/>
    <property type="project" value="TreeGrafter"/>
</dbReference>
<gene>
    <name evidence="15" type="primary">WDR78</name>
</gene>
<evidence type="ECO:0000256" key="7">
    <source>
        <dbReference type="ARBA" id="ARBA00023212"/>
    </source>
</evidence>
<sequence>MVTATALPAAAASSRDLHHHLCVTMKKLPPSLSKDSRGKQSGSTFVGMSQRRGVTLGARGASSLAVVPRVGTRSATTRSILTSSSRRSLGAGPAEGRAGGAALGGLRPSVLVLDENGCDVTPRPLFTPEQGKASRGAGVGDAAGGPSGGGGSASDMLSSYSFYQTAVHTASMAGQFTRSTFGSSLSVSAHSSLDSLTDEIAEPSVQNDYSSLAEMQNRGEEEGPEVLGEAELNRIVTLWLSETPTMEIMDMTSVSVSTQDSQAEAIRQRNQTYKHLCSSRMGNERYMERGAQTLNLQRKSKEVQCDRIVTADAGIFASTWDMHDTLSELEASKSATGKAESPGQPGSSTSLAASQRFAPGTDITASSMGTDSKRSLSSSTAQGSESALGLAPLLAEPSGAPPSDAILGSPSFQRDLATMERVLVANLYQHKMAAYRQLPVLPDPDGVTEDEEGAPEEEKAMGGQERIPRGNVGMEVGPKTLPGSSAQIPAVVHGGGGPFLQRLWAFSCGLTKGRNVSCLAWNRLNPDLLAVGYGEFGIRDQKEGLACGWSLKNPTWPDKVFHMESGVTCIDFSAANANLLAVGTLDGTVAVHNTRGGAKELPSLTSSESGKHMGAVWQVQWVRLEQGGGGEDRGETLTSISADGRVTRWAVRKGLDCQDLMRLKRTGEGRTRRTAGVEGQRGRKNEALIWRLACGTCVDFHPQDSNVYLAGTEEGFIHRCSCSYSEQHLQSYSAHQGPVYRVLWSPFEPEVFLSCSSDWSVRLWRVDLTSPVLTLQCGSQAVLDVAWSPHSPTLLAALTAEALHVWDLSSSTLDPVLVSPGRRGVHMTRVAFSRAPGHCLLVGDSDGHVTLYQLKGLLQTKKVALSDVISTILTSQSEQTAAMGETS</sequence>
<evidence type="ECO:0000256" key="8">
    <source>
        <dbReference type="ARBA" id="ARBA00023273"/>
    </source>
</evidence>
<dbReference type="Pfam" id="PF00400">
    <property type="entry name" value="WD40"/>
    <property type="match status" value="2"/>
</dbReference>
<feature type="compositionally biased region" description="Low complexity" evidence="13">
    <location>
        <begin position="75"/>
        <end position="96"/>
    </location>
</feature>
<dbReference type="PANTHER" id="PTHR12442:SF12">
    <property type="entry name" value="DYNEIN AXONEMAL INTERMEDIATE CHAIN 4"/>
    <property type="match status" value="1"/>
</dbReference>
<dbReference type="InterPro" id="IPR050687">
    <property type="entry name" value="Dynein_IC"/>
</dbReference>
<dbReference type="RefSeq" id="XP_032830878.1">
    <property type="nucleotide sequence ID" value="XM_032974987.1"/>
</dbReference>
<dbReference type="Gene3D" id="2.130.10.10">
    <property type="entry name" value="YVTN repeat-like/Quinoprotein amine dehydrogenase"/>
    <property type="match status" value="2"/>
</dbReference>
<evidence type="ECO:0000256" key="3">
    <source>
        <dbReference type="ARBA" id="ARBA00022574"/>
    </source>
</evidence>
<dbReference type="InterPro" id="IPR015943">
    <property type="entry name" value="WD40/YVTN_repeat-like_dom_sf"/>
</dbReference>
<dbReference type="Proteomes" id="UP001318040">
    <property type="component" value="Chromosome 55"/>
</dbReference>
<organism evidence="14 15">
    <name type="scientific">Petromyzon marinus</name>
    <name type="common">Sea lamprey</name>
    <dbReference type="NCBI Taxonomy" id="7757"/>
    <lineage>
        <taxon>Eukaryota</taxon>
        <taxon>Metazoa</taxon>
        <taxon>Chordata</taxon>
        <taxon>Craniata</taxon>
        <taxon>Vertebrata</taxon>
        <taxon>Cyclostomata</taxon>
        <taxon>Hyperoartia</taxon>
        <taxon>Petromyzontiformes</taxon>
        <taxon>Petromyzontidae</taxon>
        <taxon>Petromyzon</taxon>
    </lineage>
</organism>
<dbReference type="AlphaFoldDB" id="A0AAJ7U6Q2"/>
<accession>A0AAJ7U6Q2</accession>
<keyword evidence="2" id="KW-0963">Cytoplasm</keyword>
<evidence type="ECO:0000256" key="13">
    <source>
        <dbReference type="SAM" id="MobiDB-lite"/>
    </source>
</evidence>
<evidence type="ECO:0000256" key="10">
    <source>
        <dbReference type="ARBA" id="ARBA00040002"/>
    </source>
</evidence>
<evidence type="ECO:0000256" key="11">
    <source>
        <dbReference type="ARBA" id="ARBA00041557"/>
    </source>
</evidence>
<feature type="compositionally biased region" description="Polar residues" evidence="13">
    <location>
        <begin position="363"/>
        <end position="384"/>
    </location>
</feature>
<evidence type="ECO:0000313" key="15">
    <source>
        <dbReference type="RefSeq" id="XP_032830878.1"/>
    </source>
</evidence>
<feature type="compositionally biased region" description="Gly residues" evidence="13">
    <location>
        <begin position="137"/>
        <end position="151"/>
    </location>
</feature>